<organism evidence="2 3">
    <name type="scientific">Clostridium fallax</name>
    <dbReference type="NCBI Taxonomy" id="1533"/>
    <lineage>
        <taxon>Bacteria</taxon>
        <taxon>Bacillati</taxon>
        <taxon>Bacillota</taxon>
        <taxon>Clostridia</taxon>
        <taxon>Eubacteriales</taxon>
        <taxon>Clostridiaceae</taxon>
        <taxon>Clostridium</taxon>
    </lineage>
</organism>
<keyword evidence="2" id="KW-0255">Endonuclease</keyword>
<sequence length="380" mass="45600">MLGIKGYEAQGRKTTELFSESSLDLNSFERIFDSTTNSYKIYWFLGLFKEITLKNNIISFRRVILRMVTEAWYSVTQYNLLLGFSDNLYNLVKLIHKKYDVDVNMTETNLINFLENINDIEVEKYIKDLMKYVPYRLLTPFYLLELSKIKKDYLINKAVVELTQIDNRSIYKIDDENKIIIINKQWFDFIYNNQNLVYGWINYKLICYLQKRNPNVPAIPFKIKAPLKRNLNIAKKLWNSIKKEILLLDIYTEKELCDYNFKLYGNLSIDHFIPWSFVLHDELWNLVPTFSKFNSSKNNKLPNLTLYLNKFCDIQFKFFNVMQKNYKKYKSNLEEYTSINICVNNKNFITRDEFTNKLKANIEPLYQIAYNKGYDIWSKE</sequence>
<protein>
    <submittedName>
        <fullName evidence="2">HNH endonuclease</fullName>
    </submittedName>
</protein>
<evidence type="ECO:0000259" key="1">
    <source>
        <dbReference type="Pfam" id="PF13395"/>
    </source>
</evidence>
<dbReference type="RefSeq" id="WP_072895853.1">
    <property type="nucleotide sequence ID" value="NZ_FQVM01000013.1"/>
</dbReference>
<evidence type="ECO:0000313" key="2">
    <source>
        <dbReference type="EMBL" id="SHE82340.1"/>
    </source>
</evidence>
<dbReference type="Proteomes" id="UP000184035">
    <property type="component" value="Unassembled WGS sequence"/>
</dbReference>
<gene>
    <name evidence="2" type="ORF">SAMN05443638_1136</name>
</gene>
<evidence type="ECO:0000313" key="3">
    <source>
        <dbReference type="Proteomes" id="UP000184035"/>
    </source>
</evidence>
<dbReference type="EMBL" id="FQVM01000013">
    <property type="protein sequence ID" value="SHE82340.1"/>
    <property type="molecule type" value="Genomic_DNA"/>
</dbReference>
<dbReference type="OrthoDB" id="489287at2"/>
<feature type="domain" description="HNH nuclease" evidence="1">
    <location>
        <begin position="249"/>
        <end position="302"/>
    </location>
</feature>
<dbReference type="CDD" id="cd00085">
    <property type="entry name" value="HNHc"/>
    <property type="match status" value="1"/>
</dbReference>
<dbReference type="STRING" id="1533.SAMN05443638_1136"/>
<keyword evidence="3" id="KW-1185">Reference proteome</keyword>
<dbReference type="GO" id="GO:0004519">
    <property type="term" value="F:endonuclease activity"/>
    <property type="evidence" value="ECO:0007669"/>
    <property type="project" value="UniProtKB-KW"/>
</dbReference>
<accession>A0A1M4WMF8</accession>
<dbReference type="AlphaFoldDB" id="A0A1M4WMF8"/>
<dbReference type="InterPro" id="IPR003615">
    <property type="entry name" value="HNH_nuc"/>
</dbReference>
<keyword evidence="2" id="KW-0378">Hydrolase</keyword>
<reference evidence="2 3" key="1">
    <citation type="submission" date="2016-11" db="EMBL/GenBank/DDBJ databases">
        <authorList>
            <person name="Jaros S."/>
            <person name="Januszkiewicz K."/>
            <person name="Wedrychowicz H."/>
        </authorList>
    </citation>
    <scope>NUCLEOTIDE SEQUENCE [LARGE SCALE GENOMIC DNA]</scope>
    <source>
        <strain evidence="2 3">DSM 2631</strain>
    </source>
</reference>
<dbReference type="Pfam" id="PF13395">
    <property type="entry name" value="HNH_4"/>
    <property type="match status" value="1"/>
</dbReference>
<proteinExistence type="predicted"/>
<name>A0A1M4WMF8_9CLOT</name>
<dbReference type="Gene3D" id="1.10.30.50">
    <property type="match status" value="1"/>
</dbReference>
<keyword evidence="2" id="KW-0540">Nuclease</keyword>